<accession>A0A395HB30</accession>
<dbReference type="OrthoDB" id="5400850at2759"/>
<keyword evidence="3" id="KW-1185">Reference proteome</keyword>
<dbReference type="EMBL" id="KZ824422">
    <property type="protein sequence ID" value="RAL05151.1"/>
    <property type="molecule type" value="Genomic_DNA"/>
</dbReference>
<dbReference type="STRING" id="1448316.A0A395HB30"/>
<dbReference type="Pfam" id="PF25545">
    <property type="entry name" value="DUF7924"/>
    <property type="match status" value="1"/>
</dbReference>
<sequence>QTRKGPSVYHWIRNEKWPHEDLELDLMNGADALDEEGQVDLLTQASMASIPYALDQCITYLESRDSFLYTHDCGIADKEDEICQKLLEQNFDKPTGRARDLDALRYLKDRGRSKNKTGIIRMIGQLLVPSAEIEIFRGKLQTVKLTETINEAWNYSRPADLDPSTRPLWDHLPAPQPHYAAGFSPYAFTSEQHDALIPFLGGFEQTSIWKGTENMLFPFLTAEAKSGQASLEIADRQNAHSMTRALRGVVELFKLAQCEDELHRKILGFSISHDDHEVRIYAHYPVIEKGRVRFHRHQVTVLIFTRPSEADRWGSYHLVLAVYHRWAPEHFKFLCSAH</sequence>
<protein>
    <recommendedName>
        <fullName evidence="1">DUF7924 domain-containing protein</fullName>
    </recommendedName>
</protein>
<dbReference type="PANTHER" id="PTHR42470">
    <property type="entry name" value="VAST DOMAIN-CONTAINING PROTEIN"/>
    <property type="match status" value="1"/>
</dbReference>
<dbReference type="RefSeq" id="XP_025579478.1">
    <property type="nucleotide sequence ID" value="XM_025715364.1"/>
</dbReference>
<dbReference type="InterPro" id="IPR057684">
    <property type="entry name" value="DUF7924"/>
</dbReference>
<feature type="non-terminal residue" evidence="2">
    <location>
        <position position="1"/>
    </location>
</feature>
<dbReference type="GeneID" id="37220229"/>
<gene>
    <name evidence="2" type="ORF">BO80DRAFT_346399</name>
</gene>
<evidence type="ECO:0000313" key="2">
    <source>
        <dbReference type="EMBL" id="RAL05151.1"/>
    </source>
</evidence>
<evidence type="ECO:0000259" key="1">
    <source>
        <dbReference type="Pfam" id="PF25545"/>
    </source>
</evidence>
<proteinExistence type="predicted"/>
<evidence type="ECO:0000313" key="3">
    <source>
        <dbReference type="Proteomes" id="UP000249402"/>
    </source>
</evidence>
<dbReference type="PANTHER" id="PTHR42470:SF2">
    <property type="match status" value="1"/>
</dbReference>
<dbReference type="VEuPathDB" id="FungiDB:BO80DRAFT_346399"/>
<name>A0A395HB30_9EURO</name>
<reference evidence="2 3" key="1">
    <citation type="submission" date="2018-02" db="EMBL/GenBank/DDBJ databases">
        <title>The genomes of Aspergillus section Nigri reveals drivers in fungal speciation.</title>
        <authorList>
            <consortium name="DOE Joint Genome Institute"/>
            <person name="Vesth T.C."/>
            <person name="Nybo J."/>
            <person name="Theobald S."/>
            <person name="Brandl J."/>
            <person name="Frisvad J.C."/>
            <person name="Nielsen K.F."/>
            <person name="Lyhne E.K."/>
            <person name="Kogle M.E."/>
            <person name="Kuo A."/>
            <person name="Riley R."/>
            <person name="Clum A."/>
            <person name="Nolan M."/>
            <person name="Lipzen A."/>
            <person name="Salamov A."/>
            <person name="Henrissat B."/>
            <person name="Wiebenga A."/>
            <person name="De vries R.P."/>
            <person name="Grigoriev I.V."/>
            <person name="Mortensen U.H."/>
            <person name="Andersen M.R."/>
            <person name="Baker S.E."/>
        </authorList>
    </citation>
    <scope>NUCLEOTIDE SEQUENCE [LARGE SCALE GENOMIC DNA]</scope>
    <source>
        <strain evidence="2 3">CBS 121593</strain>
    </source>
</reference>
<feature type="domain" description="DUF7924" evidence="1">
    <location>
        <begin position="106"/>
        <end position="337"/>
    </location>
</feature>
<organism evidence="2 3">
    <name type="scientific">Aspergillus ibericus CBS 121593</name>
    <dbReference type="NCBI Taxonomy" id="1448316"/>
    <lineage>
        <taxon>Eukaryota</taxon>
        <taxon>Fungi</taxon>
        <taxon>Dikarya</taxon>
        <taxon>Ascomycota</taxon>
        <taxon>Pezizomycotina</taxon>
        <taxon>Eurotiomycetes</taxon>
        <taxon>Eurotiomycetidae</taxon>
        <taxon>Eurotiales</taxon>
        <taxon>Aspergillaceae</taxon>
        <taxon>Aspergillus</taxon>
        <taxon>Aspergillus subgen. Circumdati</taxon>
    </lineage>
</organism>
<dbReference type="AlphaFoldDB" id="A0A395HB30"/>
<dbReference type="Proteomes" id="UP000249402">
    <property type="component" value="Unassembled WGS sequence"/>
</dbReference>